<feature type="domain" description="Integrase catalytic" evidence="2">
    <location>
        <begin position="1"/>
        <end position="80"/>
    </location>
</feature>
<dbReference type="EMBL" id="CACSLK010027388">
    <property type="protein sequence ID" value="CAA0826210.1"/>
    <property type="molecule type" value="Genomic_DNA"/>
</dbReference>
<organism evidence="3 4">
    <name type="scientific">Striga hermonthica</name>
    <name type="common">Purple witchweed</name>
    <name type="synonym">Buchnera hermonthica</name>
    <dbReference type="NCBI Taxonomy" id="68872"/>
    <lineage>
        <taxon>Eukaryota</taxon>
        <taxon>Viridiplantae</taxon>
        <taxon>Streptophyta</taxon>
        <taxon>Embryophyta</taxon>
        <taxon>Tracheophyta</taxon>
        <taxon>Spermatophyta</taxon>
        <taxon>Magnoliopsida</taxon>
        <taxon>eudicotyledons</taxon>
        <taxon>Gunneridae</taxon>
        <taxon>Pentapetalae</taxon>
        <taxon>asterids</taxon>
        <taxon>lamiids</taxon>
        <taxon>Lamiales</taxon>
        <taxon>Orobanchaceae</taxon>
        <taxon>Buchnereae</taxon>
        <taxon>Striga</taxon>
    </lineage>
</organism>
<evidence type="ECO:0000313" key="3">
    <source>
        <dbReference type="EMBL" id="CAA0826210.1"/>
    </source>
</evidence>
<dbReference type="GO" id="GO:0015074">
    <property type="term" value="P:DNA integration"/>
    <property type="evidence" value="ECO:0007669"/>
    <property type="project" value="InterPro"/>
</dbReference>
<dbReference type="AlphaFoldDB" id="A0A9N7N9D1"/>
<feature type="region of interest" description="Disordered" evidence="1">
    <location>
        <begin position="198"/>
        <end position="221"/>
    </location>
</feature>
<sequence>MEVESLGGSRYFLTFIDDASRKVWVYILNTKDQVFEYFKSFHVMVERETGKKLKCLRSDNGGEYTSKEFDAYCRTYGIRHEKHTFSSVHSSSHCPAVCKFYLRRRDFRNVAPPQGPQPLGADIHRPPLCLTKLPPLLQPIRRWSPCPEETRVPFTGFTSSDGLEIDLHRLHRLHRRCLATLDRPPRQALRNLLPVKLKAKSASPTPSSRFLTAGPATTSDE</sequence>
<dbReference type="Proteomes" id="UP001153555">
    <property type="component" value="Unassembled WGS sequence"/>
</dbReference>
<dbReference type="Gene3D" id="3.30.420.10">
    <property type="entry name" value="Ribonuclease H-like superfamily/Ribonuclease H"/>
    <property type="match status" value="1"/>
</dbReference>
<dbReference type="InterPro" id="IPR036397">
    <property type="entry name" value="RNaseH_sf"/>
</dbReference>
<name>A0A9N7N9D1_STRHE</name>
<dbReference type="Pfam" id="PF00665">
    <property type="entry name" value="rve"/>
    <property type="match status" value="1"/>
</dbReference>
<dbReference type="PANTHER" id="PTHR42648">
    <property type="entry name" value="TRANSPOSASE, PUTATIVE-RELATED"/>
    <property type="match status" value="1"/>
</dbReference>
<dbReference type="SUPFAM" id="SSF53098">
    <property type="entry name" value="Ribonuclease H-like"/>
    <property type="match status" value="1"/>
</dbReference>
<reference evidence="3" key="1">
    <citation type="submission" date="2019-12" db="EMBL/GenBank/DDBJ databases">
        <authorList>
            <person name="Scholes J."/>
        </authorList>
    </citation>
    <scope>NUCLEOTIDE SEQUENCE</scope>
</reference>
<comment type="caution">
    <text evidence="3">The sequence shown here is derived from an EMBL/GenBank/DDBJ whole genome shotgun (WGS) entry which is preliminary data.</text>
</comment>
<keyword evidence="4" id="KW-1185">Reference proteome</keyword>
<dbReference type="InterPro" id="IPR012337">
    <property type="entry name" value="RNaseH-like_sf"/>
</dbReference>
<protein>
    <recommendedName>
        <fullName evidence="2">Integrase catalytic domain-containing protein</fullName>
    </recommendedName>
</protein>
<dbReference type="OrthoDB" id="413361at2759"/>
<gene>
    <name evidence="3" type="ORF">SHERM_22597</name>
</gene>
<dbReference type="GO" id="GO:0003676">
    <property type="term" value="F:nucleic acid binding"/>
    <property type="evidence" value="ECO:0007669"/>
    <property type="project" value="InterPro"/>
</dbReference>
<feature type="compositionally biased region" description="Polar residues" evidence="1">
    <location>
        <begin position="202"/>
        <end position="221"/>
    </location>
</feature>
<dbReference type="PROSITE" id="PS50994">
    <property type="entry name" value="INTEGRASE"/>
    <property type="match status" value="1"/>
</dbReference>
<proteinExistence type="predicted"/>
<dbReference type="InterPro" id="IPR001584">
    <property type="entry name" value="Integrase_cat-core"/>
</dbReference>
<dbReference type="InterPro" id="IPR039537">
    <property type="entry name" value="Retrotran_Ty1/copia-like"/>
</dbReference>
<accession>A0A9N7N9D1</accession>
<dbReference type="PANTHER" id="PTHR42648:SF28">
    <property type="entry name" value="TRANSPOSON-ENCODED PROTEIN WITH RIBONUCLEASE H-LIKE AND RETROVIRUS ZINC FINGER-LIKE DOMAINS"/>
    <property type="match status" value="1"/>
</dbReference>
<evidence type="ECO:0000313" key="4">
    <source>
        <dbReference type="Proteomes" id="UP001153555"/>
    </source>
</evidence>
<evidence type="ECO:0000256" key="1">
    <source>
        <dbReference type="SAM" id="MobiDB-lite"/>
    </source>
</evidence>
<evidence type="ECO:0000259" key="2">
    <source>
        <dbReference type="PROSITE" id="PS50994"/>
    </source>
</evidence>